<evidence type="ECO:0000256" key="1">
    <source>
        <dbReference type="ARBA" id="ARBA00001947"/>
    </source>
</evidence>
<reference evidence="11" key="1">
    <citation type="submission" date="2023-07" db="EMBL/GenBank/DDBJ databases">
        <title>Chromosome-level genome assembly of Artemia franciscana.</title>
        <authorList>
            <person name="Jo E."/>
        </authorList>
    </citation>
    <scope>NUCLEOTIDE SEQUENCE</scope>
    <source>
        <tissue evidence="11">Whole body</tissue>
    </source>
</reference>
<dbReference type="Gene3D" id="1.10.1380.10">
    <property type="entry name" value="Neutral endopeptidase , domain2"/>
    <property type="match status" value="1"/>
</dbReference>
<dbReference type="SUPFAM" id="SSF55486">
    <property type="entry name" value="Metalloproteases ('zincins'), catalytic domain"/>
    <property type="match status" value="1"/>
</dbReference>
<evidence type="ECO:0000313" key="12">
    <source>
        <dbReference type="Proteomes" id="UP001187531"/>
    </source>
</evidence>
<dbReference type="PANTHER" id="PTHR11733">
    <property type="entry name" value="ZINC METALLOPROTEASE FAMILY M13 NEPRILYSIN-RELATED"/>
    <property type="match status" value="1"/>
</dbReference>
<dbReference type="InterPro" id="IPR018497">
    <property type="entry name" value="Peptidase_M13_C"/>
</dbReference>
<dbReference type="AlphaFoldDB" id="A0AA88KUL1"/>
<dbReference type="Gene3D" id="3.40.390.10">
    <property type="entry name" value="Collagenase (Catalytic Domain)"/>
    <property type="match status" value="1"/>
</dbReference>
<dbReference type="GO" id="GO:0046983">
    <property type="term" value="F:protein dimerization activity"/>
    <property type="evidence" value="ECO:0007669"/>
    <property type="project" value="InterPro"/>
</dbReference>
<dbReference type="Pfam" id="PF05649">
    <property type="entry name" value="Peptidase_M13_N"/>
    <property type="match status" value="1"/>
</dbReference>
<keyword evidence="6" id="KW-0862">Zinc</keyword>
<dbReference type="CDD" id="cd08662">
    <property type="entry name" value="M13"/>
    <property type="match status" value="1"/>
</dbReference>
<feature type="domain" description="HAT C-terminal dimerisation" evidence="10">
    <location>
        <begin position="197"/>
        <end position="255"/>
    </location>
</feature>
<dbReference type="InterPro" id="IPR008906">
    <property type="entry name" value="HATC_C_dom"/>
</dbReference>
<dbReference type="InterPro" id="IPR008753">
    <property type="entry name" value="Peptidase_M13_N"/>
</dbReference>
<protein>
    <recommendedName>
        <fullName evidence="13">Endothelin-converting enzyme 1</fullName>
    </recommendedName>
</protein>
<evidence type="ECO:0000259" key="8">
    <source>
        <dbReference type="Pfam" id="PF01431"/>
    </source>
</evidence>
<organism evidence="11 12">
    <name type="scientific">Artemia franciscana</name>
    <name type="common">Brine shrimp</name>
    <name type="synonym">Artemia sanfranciscana</name>
    <dbReference type="NCBI Taxonomy" id="6661"/>
    <lineage>
        <taxon>Eukaryota</taxon>
        <taxon>Metazoa</taxon>
        <taxon>Ecdysozoa</taxon>
        <taxon>Arthropoda</taxon>
        <taxon>Crustacea</taxon>
        <taxon>Branchiopoda</taxon>
        <taxon>Anostraca</taxon>
        <taxon>Artemiidae</taxon>
        <taxon>Artemia</taxon>
    </lineage>
</organism>
<feature type="non-terminal residue" evidence="11">
    <location>
        <position position="1"/>
    </location>
</feature>
<dbReference type="Proteomes" id="UP001187531">
    <property type="component" value="Unassembled WGS sequence"/>
</dbReference>
<evidence type="ECO:0000256" key="3">
    <source>
        <dbReference type="ARBA" id="ARBA00022670"/>
    </source>
</evidence>
<keyword evidence="5" id="KW-0378">Hydrolase</keyword>
<dbReference type="InterPro" id="IPR024079">
    <property type="entry name" value="MetalloPept_cat_dom_sf"/>
</dbReference>
<name>A0AA88KUL1_ARTSF</name>
<dbReference type="GO" id="GO:0005886">
    <property type="term" value="C:plasma membrane"/>
    <property type="evidence" value="ECO:0007669"/>
    <property type="project" value="TreeGrafter"/>
</dbReference>
<keyword evidence="4" id="KW-0479">Metal-binding</keyword>
<feature type="domain" description="Peptidase M13 N-terminal" evidence="9">
    <location>
        <begin position="266"/>
        <end position="384"/>
    </location>
</feature>
<evidence type="ECO:0000256" key="6">
    <source>
        <dbReference type="ARBA" id="ARBA00022833"/>
    </source>
</evidence>
<sequence>CLHSICALTLPFPESRLFQKKTLDLGAADGHVSDLLDVLAKRRETCDEEFALVFEQVKELSDKILLAVEVPRITQRQVHRNSPPRITPEEYYRRFFIPILDSVISDLKSRFSRHTLNSFRLTVQLPSNIVNCTDDLLQSSVKEISSMYGQLIGLTMPSTTATLILAEVHVCRSRWLRVKREGGIFPSSVEETAKECDRHQYPYVSSLLDIFVSLPVSVASAGHSFSTSRKLKIWLRAQIRQTRLSGLALLNVHRDIDISIDRVIDSQLQNYLMWQVVKSFISTLPKSFRDAGKILRKALLGTDYTEEVWRYCVGDTNSILGFAVGSLFVRKTFHEESKQIAEEMIRSVRDAFIGNFPSLTWMDEKTRDAAKEKAIAITSMIGFPDFILNKDKLDEYYKDLHVIESEYFKNTLRSNQFSQRQNLKNLGEPVNKTEWGMPPATVNAYYTPNKNQIVFPAGILQKPFFDVTAPPSLNFGGMGVVVGHELTHAFDDQGREFDKNGDMKPWWNNETITKFQQRADCIADQYSSYSVNDEMVSGKQTIGENIADNGGLKAAFHAYQRWVKRMDIQERKLPGLNFTAPQLFFLSFAQ</sequence>
<dbReference type="GO" id="GO:0046872">
    <property type="term" value="F:metal ion binding"/>
    <property type="evidence" value="ECO:0007669"/>
    <property type="project" value="UniProtKB-KW"/>
</dbReference>
<dbReference type="GO" id="GO:0004222">
    <property type="term" value="F:metalloendopeptidase activity"/>
    <property type="evidence" value="ECO:0007669"/>
    <property type="project" value="InterPro"/>
</dbReference>
<evidence type="ECO:0000256" key="4">
    <source>
        <dbReference type="ARBA" id="ARBA00022723"/>
    </source>
</evidence>
<dbReference type="InterPro" id="IPR000718">
    <property type="entry name" value="Peptidase_M13"/>
</dbReference>
<evidence type="ECO:0000313" key="11">
    <source>
        <dbReference type="EMBL" id="KAK2703842.1"/>
    </source>
</evidence>
<evidence type="ECO:0000256" key="5">
    <source>
        <dbReference type="ARBA" id="ARBA00022801"/>
    </source>
</evidence>
<dbReference type="EMBL" id="JAVRJZ010000067">
    <property type="protein sequence ID" value="KAK2703842.1"/>
    <property type="molecule type" value="Genomic_DNA"/>
</dbReference>
<dbReference type="PROSITE" id="PS51885">
    <property type="entry name" value="NEPRILYSIN"/>
    <property type="match status" value="1"/>
</dbReference>
<feature type="domain" description="Peptidase M13 C-terminal" evidence="8">
    <location>
        <begin position="443"/>
        <end position="590"/>
    </location>
</feature>
<keyword evidence="12" id="KW-1185">Reference proteome</keyword>
<evidence type="ECO:0000256" key="2">
    <source>
        <dbReference type="ARBA" id="ARBA00007357"/>
    </source>
</evidence>
<dbReference type="PANTHER" id="PTHR11733:SF167">
    <property type="entry name" value="FI17812P1-RELATED"/>
    <property type="match status" value="1"/>
</dbReference>
<dbReference type="InterPro" id="IPR042089">
    <property type="entry name" value="Peptidase_M13_dom_2"/>
</dbReference>
<evidence type="ECO:0000259" key="9">
    <source>
        <dbReference type="Pfam" id="PF05649"/>
    </source>
</evidence>
<evidence type="ECO:0000259" key="10">
    <source>
        <dbReference type="Pfam" id="PF05699"/>
    </source>
</evidence>
<dbReference type="GO" id="GO:0016485">
    <property type="term" value="P:protein processing"/>
    <property type="evidence" value="ECO:0007669"/>
    <property type="project" value="TreeGrafter"/>
</dbReference>
<keyword evidence="7" id="KW-0482">Metalloprotease</keyword>
<gene>
    <name evidence="11" type="ORF">QYM36_017782</name>
</gene>
<proteinExistence type="inferred from homology"/>
<evidence type="ECO:0000256" key="7">
    <source>
        <dbReference type="ARBA" id="ARBA00023049"/>
    </source>
</evidence>
<comment type="caution">
    <text evidence="11">The sequence shown here is derived from an EMBL/GenBank/DDBJ whole genome shotgun (WGS) entry which is preliminary data.</text>
</comment>
<comment type="similarity">
    <text evidence="2">Belongs to the peptidase M13 family.</text>
</comment>
<feature type="non-terminal residue" evidence="11">
    <location>
        <position position="590"/>
    </location>
</feature>
<comment type="cofactor">
    <cofactor evidence="1">
        <name>Zn(2+)</name>
        <dbReference type="ChEBI" id="CHEBI:29105"/>
    </cofactor>
</comment>
<dbReference type="Pfam" id="PF01431">
    <property type="entry name" value="Peptidase_M13"/>
    <property type="match status" value="1"/>
</dbReference>
<dbReference type="Pfam" id="PF05699">
    <property type="entry name" value="Dimer_Tnp_hAT"/>
    <property type="match status" value="1"/>
</dbReference>
<accession>A0AA88KUL1</accession>
<evidence type="ECO:0008006" key="13">
    <source>
        <dbReference type="Google" id="ProtNLM"/>
    </source>
</evidence>
<dbReference type="PRINTS" id="PR00786">
    <property type="entry name" value="NEPRILYSIN"/>
</dbReference>
<keyword evidence="3" id="KW-0645">Protease</keyword>